<reference evidence="4 5" key="1">
    <citation type="submission" date="2019-06" db="EMBL/GenBank/DDBJ databases">
        <title>Genomic Encyclopedia of Type Strains, Phase IV (KMG-V): Genome sequencing to study the core and pangenomes of soil and plant-associated prokaryotes.</title>
        <authorList>
            <person name="Whitman W."/>
        </authorList>
    </citation>
    <scope>NUCLEOTIDE SEQUENCE [LARGE SCALE GENOMIC DNA]</scope>
    <source>
        <strain evidence="4 5">BR 10355</strain>
    </source>
</reference>
<protein>
    <submittedName>
        <fullName evidence="4">CO/xanthine dehydrogenase Mo-binding subunit</fullName>
    </submittedName>
</protein>
<dbReference type="SUPFAM" id="SSF54665">
    <property type="entry name" value="CO dehydrogenase molybdoprotein N-domain-like"/>
    <property type="match status" value="1"/>
</dbReference>
<keyword evidence="1" id="KW-0500">Molybdenum</keyword>
<dbReference type="InterPro" id="IPR036856">
    <property type="entry name" value="Ald_Oxase/Xan_DH_a/b_sf"/>
</dbReference>
<dbReference type="InterPro" id="IPR037165">
    <property type="entry name" value="AldOxase/xan_DH_Mopterin-bd_sf"/>
</dbReference>
<feature type="domain" description="Aldehyde oxidase/xanthine dehydrogenase a/b hammerhead" evidence="3">
    <location>
        <begin position="20"/>
        <end position="124"/>
    </location>
</feature>
<dbReference type="RefSeq" id="WP_146987369.1">
    <property type="nucleotide sequence ID" value="NZ_VITY01000006.1"/>
</dbReference>
<dbReference type="PANTHER" id="PTHR11908:SF132">
    <property type="entry name" value="ALDEHYDE OXIDASE 1-RELATED"/>
    <property type="match status" value="1"/>
</dbReference>
<proteinExistence type="predicted"/>
<evidence type="ECO:0000259" key="3">
    <source>
        <dbReference type="SMART" id="SM01008"/>
    </source>
</evidence>
<dbReference type="Pfam" id="PF02738">
    <property type="entry name" value="MoCoBD_1"/>
    <property type="match status" value="1"/>
</dbReference>
<dbReference type="Pfam" id="PF01315">
    <property type="entry name" value="Ald_Xan_dh_C"/>
    <property type="match status" value="1"/>
</dbReference>
<dbReference type="InterPro" id="IPR046867">
    <property type="entry name" value="AldOxase/xan_DH_MoCoBD2"/>
</dbReference>
<gene>
    <name evidence="4" type="ORF">FBZ93_106376</name>
</gene>
<dbReference type="Gene3D" id="3.90.1170.50">
    <property type="entry name" value="Aldehyde oxidase/xanthine dehydrogenase, a/b hammerhead"/>
    <property type="match status" value="1"/>
</dbReference>
<name>A0A560LSH2_9BRAD</name>
<dbReference type="EMBL" id="VITY01000006">
    <property type="protein sequence ID" value="TWB98417.1"/>
    <property type="molecule type" value="Genomic_DNA"/>
</dbReference>
<evidence type="ECO:0000313" key="4">
    <source>
        <dbReference type="EMBL" id="TWB98417.1"/>
    </source>
</evidence>
<dbReference type="InterPro" id="IPR000674">
    <property type="entry name" value="Ald_Oxase/Xan_DH_a/b"/>
</dbReference>
<dbReference type="InterPro" id="IPR008274">
    <property type="entry name" value="AldOxase/xan_DH_MoCoBD1"/>
</dbReference>
<dbReference type="OrthoDB" id="9763985at2"/>
<dbReference type="Proteomes" id="UP000321304">
    <property type="component" value="Unassembled WGS sequence"/>
</dbReference>
<dbReference type="GO" id="GO:0016491">
    <property type="term" value="F:oxidoreductase activity"/>
    <property type="evidence" value="ECO:0007669"/>
    <property type="project" value="UniProtKB-KW"/>
</dbReference>
<organism evidence="4 5">
    <name type="scientific">Bradyrhizobium macuxiense</name>
    <dbReference type="NCBI Taxonomy" id="1755647"/>
    <lineage>
        <taxon>Bacteria</taxon>
        <taxon>Pseudomonadati</taxon>
        <taxon>Pseudomonadota</taxon>
        <taxon>Alphaproteobacteria</taxon>
        <taxon>Hyphomicrobiales</taxon>
        <taxon>Nitrobacteraceae</taxon>
        <taxon>Bradyrhizobium</taxon>
    </lineage>
</organism>
<dbReference type="AlphaFoldDB" id="A0A560LSH2"/>
<dbReference type="Pfam" id="PF20256">
    <property type="entry name" value="MoCoBD_2"/>
    <property type="match status" value="1"/>
</dbReference>
<keyword evidence="2" id="KW-0560">Oxidoreductase</keyword>
<comment type="caution">
    <text evidence="4">The sequence shown here is derived from an EMBL/GenBank/DDBJ whole genome shotgun (WGS) entry which is preliminary data.</text>
</comment>
<evidence type="ECO:0000313" key="5">
    <source>
        <dbReference type="Proteomes" id="UP000321304"/>
    </source>
</evidence>
<sequence>MSDVSATMDLRRRDAADKLRGRTRYTIDRYLPGMLHAAVLRAGVPAGRIMRLDTSRAARMPGVRAIVTAADAPGMIGIGIADHPLFARDVIRYDGEPLAAVAAVTLAQAQAALAAIDVEIEPLPAVLTMADALKPDASLVHPDWRSYEVLLEGSARGGNVAWEATVVRGDVDAAFARPDVEIVESCFRVGRQNHVAFEPRAVVASYEDGRFHIETSTQVPWGIRNATARLLGVPASQVRVTVPPVGGGFGLKFDLAVEPFAALLARASGRPVRLVNSREEEMLTCLFRENADIRIRSAVTREGDIVGREAVVLMDCGAYGGEQIFLTTMTAHTLGGNYKLGSVRMVSRAIYTNTAPNGAFRCCNGVYNTFALERHTDEIAARIGMDPLAFRRRNVLGDKDLGATGQIFEGDVLGPMLERMDTLRDAAAPPPARSDGRLYGRATTVGTWFVFVGPSAATVNMNADGTATLVTSGVEIGSGSMMQSLPQIVASTLGIAPEHVVVRAADTDAAGYDVGVGGGRTTVSLGAASLSGAQEVRTKLLKVASEMIEAAPDDLVMRGGRIEIAGAPGSGRTVMEVATRAQALGGPVSGTGAFTGAGVPAMPGCVAGHFIDAIDIPVFAVHDCEVAVDPETGHVEVLSYRVVQDVGRALNPRAIHGQIQGGVVQGLGYALHEEVTIGSNGRVCQNGFETYRVPLALDVVPVEISLYEGAPSIGPLGTKGAGEVPILNVGAAVACAVANATGKRVQALPLTPPRVLELLLDRTQDLALSHIADAWTDNLIRSYQTAHDK</sequence>
<dbReference type="SMART" id="SM01008">
    <property type="entry name" value="Ald_Xan_dh_C"/>
    <property type="match status" value="1"/>
</dbReference>
<dbReference type="GO" id="GO:0005506">
    <property type="term" value="F:iron ion binding"/>
    <property type="evidence" value="ECO:0007669"/>
    <property type="project" value="InterPro"/>
</dbReference>
<dbReference type="SUPFAM" id="SSF56003">
    <property type="entry name" value="Molybdenum cofactor-binding domain"/>
    <property type="match status" value="1"/>
</dbReference>
<dbReference type="Gene3D" id="3.30.365.10">
    <property type="entry name" value="Aldehyde oxidase/xanthine dehydrogenase, molybdopterin binding domain"/>
    <property type="match status" value="4"/>
</dbReference>
<dbReference type="InterPro" id="IPR016208">
    <property type="entry name" value="Ald_Oxase/xanthine_DH-like"/>
</dbReference>
<accession>A0A560LSH2</accession>
<dbReference type="PANTHER" id="PTHR11908">
    <property type="entry name" value="XANTHINE DEHYDROGENASE"/>
    <property type="match status" value="1"/>
</dbReference>
<evidence type="ECO:0000256" key="2">
    <source>
        <dbReference type="ARBA" id="ARBA00023002"/>
    </source>
</evidence>
<evidence type="ECO:0000256" key="1">
    <source>
        <dbReference type="ARBA" id="ARBA00022505"/>
    </source>
</evidence>
<keyword evidence="5" id="KW-1185">Reference proteome</keyword>